<dbReference type="AlphaFoldDB" id="A0A2N1MHQ9"/>
<comment type="caution">
    <text evidence="2">The sequence shown here is derived from an EMBL/GenBank/DDBJ whole genome shotgun (WGS) entry which is preliminary data.</text>
</comment>
<evidence type="ECO:0000256" key="1">
    <source>
        <dbReference type="SAM" id="MobiDB-lite"/>
    </source>
</evidence>
<evidence type="ECO:0000313" key="2">
    <source>
        <dbReference type="EMBL" id="PKK61156.1"/>
    </source>
</evidence>
<accession>A0A2N1MHQ9</accession>
<reference evidence="2 3" key="1">
    <citation type="submission" date="2016-04" db="EMBL/GenBank/DDBJ databases">
        <title>Genome analyses suggest a sexual origin of heterokaryosis in a supposedly ancient asexual fungus.</title>
        <authorList>
            <person name="Ropars J."/>
            <person name="Sedzielewska K."/>
            <person name="Noel J."/>
            <person name="Charron P."/>
            <person name="Farinelli L."/>
            <person name="Marton T."/>
            <person name="Kruger M."/>
            <person name="Pelin A."/>
            <person name="Brachmann A."/>
            <person name="Corradi N."/>
        </authorList>
    </citation>
    <scope>NUCLEOTIDE SEQUENCE [LARGE SCALE GENOMIC DNA]</scope>
    <source>
        <strain evidence="2 3">C2</strain>
    </source>
</reference>
<dbReference type="Proteomes" id="UP000233469">
    <property type="component" value="Unassembled WGS sequence"/>
</dbReference>
<proteinExistence type="predicted"/>
<protein>
    <submittedName>
        <fullName evidence="2">Uncharacterized protein</fullName>
    </submittedName>
</protein>
<evidence type="ECO:0000313" key="3">
    <source>
        <dbReference type="Proteomes" id="UP000233469"/>
    </source>
</evidence>
<dbReference type="VEuPathDB" id="FungiDB:RhiirA1_397251"/>
<feature type="region of interest" description="Disordered" evidence="1">
    <location>
        <begin position="78"/>
        <end position="97"/>
    </location>
</feature>
<sequence>MSDELLALQHKRVLEILQESEQKKFMEERAKKSFNITALKEREEAGEPFEEDDEILDIYNHLEYAYLEYKKNEARKNGANPGTVGGFIRTESADKPI</sequence>
<dbReference type="VEuPathDB" id="FungiDB:FUN_024592"/>
<name>A0A2N1MHQ9_9GLOM</name>
<dbReference type="VEuPathDB" id="FungiDB:RhiirFUN_004124"/>
<reference evidence="2 3" key="2">
    <citation type="submission" date="2017-10" db="EMBL/GenBank/DDBJ databases">
        <title>Extensive intraspecific genome diversity in a model arbuscular mycorrhizal fungus.</title>
        <authorList>
            <person name="Chen E.C.H."/>
            <person name="Morin E."/>
            <person name="Baudet D."/>
            <person name="Noel J."/>
            <person name="Ndikumana S."/>
            <person name="Charron P."/>
            <person name="St-Onge C."/>
            <person name="Giorgi J."/>
            <person name="Grigoriev I.V."/>
            <person name="Roux C."/>
            <person name="Martin F.M."/>
            <person name="Corradi N."/>
        </authorList>
    </citation>
    <scope>NUCLEOTIDE SEQUENCE [LARGE SCALE GENOMIC DNA]</scope>
    <source>
        <strain evidence="2 3">C2</strain>
    </source>
</reference>
<organism evidence="2 3">
    <name type="scientific">Rhizophagus irregularis</name>
    <dbReference type="NCBI Taxonomy" id="588596"/>
    <lineage>
        <taxon>Eukaryota</taxon>
        <taxon>Fungi</taxon>
        <taxon>Fungi incertae sedis</taxon>
        <taxon>Mucoromycota</taxon>
        <taxon>Glomeromycotina</taxon>
        <taxon>Glomeromycetes</taxon>
        <taxon>Glomerales</taxon>
        <taxon>Glomeraceae</taxon>
        <taxon>Rhizophagus</taxon>
    </lineage>
</organism>
<gene>
    <name evidence="2" type="ORF">RhiirC2_792234</name>
</gene>
<dbReference type="EMBL" id="LLXL01002320">
    <property type="protein sequence ID" value="PKK61156.1"/>
    <property type="molecule type" value="Genomic_DNA"/>
</dbReference>